<protein>
    <submittedName>
        <fullName evidence="1">Uncharacterized protein</fullName>
    </submittedName>
</protein>
<gene>
    <name evidence="1" type="ORF">OLEA9_A084470</name>
</gene>
<proteinExistence type="predicted"/>
<comment type="caution">
    <text evidence="1">The sequence shown here is derived from an EMBL/GenBank/DDBJ whole genome shotgun (WGS) entry which is preliminary data.</text>
</comment>
<evidence type="ECO:0000313" key="2">
    <source>
        <dbReference type="Proteomes" id="UP000594638"/>
    </source>
</evidence>
<dbReference type="Proteomes" id="UP000594638">
    <property type="component" value="Unassembled WGS sequence"/>
</dbReference>
<organism evidence="1 2">
    <name type="scientific">Olea europaea subsp. europaea</name>
    <dbReference type="NCBI Taxonomy" id="158383"/>
    <lineage>
        <taxon>Eukaryota</taxon>
        <taxon>Viridiplantae</taxon>
        <taxon>Streptophyta</taxon>
        <taxon>Embryophyta</taxon>
        <taxon>Tracheophyta</taxon>
        <taxon>Spermatophyta</taxon>
        <taxon>Magnoliopsida</taxon>
        <taxon>eudicotyledons</taxon>
        <taxon>Gunneridae</taxon>
        <taxon>Pentapetalae</taxon>
        <taxon>asterids</taxon>
        <taxon>lamiids</taxon>
        <taxon>Lamiales</taxon>
        <taxon>Oleaceae</taxon>
        <taxon>Oleeae</taxon>
        <taxon>Olea</taxon>
    </lineage>
</organism>
<sequence length="65" mass="7316">MELSCSLAVRIGSSYTKYSMDLDVWRCISRDVFSTELSCSSSFFPKDPFFMEAEVAMDNAQVDGN</sequence>
<evidence type="ECO:0000313" key="1">
    <source>
        <dbReference type="EMBL" id="CAA2976632.1"/>
    </source>
</evidence>
<keyword evidence="2" id="KW-1185">Reference proteome</keyword>
<dbReference type="EMBL" id="CACTIH010002496">
    <property type="protein sequence ID" value="CAA2976632.1"/>
    <property type="molecule type" value="Genomic_DNA"/>
</dbReference>
<accession>A0A8S0RCW7</accession>
<dbReference type="AlphaFoldDB" id="A0A8S0RCW7"/>
<dbReference type="Gramene" id="OE9A084470T1">
    <property type="protein sequence ID" value="OE9A084470C1"/>
    <property type="gene ID" value="OE9A084470"/>
</dbReference>
<reference evidence="1 2" key="1">
    <citation type="submission" date="2019-12" db="EMBL/GenBank/DDBJ databases">
        <authorList>
            <person name="Alioto T."/>
            <person name="Alioto T."/>
            <person name="Gomez Garrido J."/>
        </authorList>
    </citation>
    <scope>NUCLEOTIDE SEQUENCE [LARGE SCALE GENOMIC DNA]</scope>
</reference>
<name>A0A8S0RCW7_OLEEU</name>